<dbReference type="InterPro" id="IPR046150">
    <property type="entry name" value="DUF6152"/>
</dbReference>
<dbReference type="Pfam" id="PF19649">
    <property type="entry name" value="DUF6152"/>
    <property type="match status" value="1"/>
</dbReference>
<dbReference type="EMBL" id="UINC01004201">
    <property type="protein sequence ID" value="SVA12560.1"/>
    <property type="molecule type" value="Genomic_DNA"/>
</dbReference>
<name>A0A381T8Q7_9ZZZZ</name>
<evidence type="ECO:0000313" key="2">
    <source>
        <dbReference type="EMBL" id="SVA12560.1"/>
    </source>
</evidence>
<dbReference type="AlphaFoldDB" id="A0A381T8Q7"/>
<gene>
    <name evidence="2" type="ORF">METZ01_LOCUS65414</name>
</gene>
<proteinExistence type="predicted"/>
<protein>
    <submittedName>
        <fullName evidence="2">Uncharacterized protein</fullName>
    </submittedName>
</protein>
<sequence length="160" mass="17388">MRSRLTYGTLAIGALALLLYTVPAVAHHAFGAEFDANAPLRIQGNIVRLEWVNPHSWIHLEVSMMVAGTDTIVPAGSEKEVWMVEGGTPNVLVRRGLRRECLPIGTELVVDGYQTKDRRLKRANGRDVTFPDGRKFFMGSSGTGAPDDGAEARGRGAARC</sequence>
<reference evidence="2" key="1">
    <citation type="submission" date="2018-05" db="EMBL/GenBank/DDBJ databases">
        <authorList>
            <person name="Lanie J.A."/>
            <person name="Ng W.-L."/>
            <person name="Kazmierczak K.M."/>
            <person name="Andrzejewski T.M."/>
            <person name="Davidsen T.M."/>
            <person name="Wayne K.J."/>
            <person name="Tettelin H."/>
            <person name="Glass J.I."/>
            <person name="Rusch D."/>
            <person name="Podicherti R."/>
            <person name="Tsui H.-C.T."/>
            <person name="Winkler M.E."/>
        </authorList>
    </citation>
    <scope>NUCLEOTIDE SEQUENCE</scope>
</reference>
<feature type="region of interest" description="Disordered" evidence="1">
    <location>
        <begin position="137"/>
        <end position="160"/>
    </location>
</feature>
<evidence type="ECO:0000256" key="1">
    <source>
        <dbReference type="SAM" id="MobiDB-lite"/>
    </source>
</evidence>
<organism evidence="2">
    <name type="scientific">marine metagenome</name>
    <dbReference type="NCBI Taxonomy" id="408172"/>
    <lineage>
        <taxon>unclassified sequences</taxon>
        <taxon>metagenomes</taxon>
        <taxon>ecological metagenomes</taxon>
    </lineage>
</organism>
<accession>A0A381T8Q7</accession>